<dbReference type="EMBL" id="MCGN01000006">
    <property type="protein sequence ID" value="ORY95597.1"/>
    <property type="molecule type" value="Genomic_DNA"/>
</dbReference>
<evidence type="ECO:0000259" key="7">
    <source>
        <dbReference type="Pfam" id="PF13886"/>
    </source>
</evidence>
<dbReference type="Proteomes" id="UP000242180">
    <property type="component" value="Unassembled WGS sequence"/>
</dbReference>
<protein>
    <recommendedName>
        <fullName evidence="7">TM7S3/TM198-like domain-containing protein</fullName>
    </recommendedName>
</protein>
<evidence type="ECO:0000256" key="6">
    <source>
        <dbReference type="SAM" id="SignalP"/>
    </source>
</evidence>
<feature type="transmembrane region" description="Helical" evidence="5">
    <location>
        <begin position="205"/>
        <end position="224"/>
    </location>
</feature>
<evidence type="ECO:0000256" key="5">
    <source>
        <dbReference type="SAM" id="Phobius"/>
    </source>
</evidence>
<keyword evidence="2 5" id="KW-0812">Transmembrane</keyword>
<dbReference type="GO" id="GO:0016020">
    <property type="term" value="C:membrane"/>
    <property type="evidence" value="ECO:0007669"/>
    <property type="project" value="UniProtKB-SubCell"/>
</dbReference>
<dbReference type="Pfam" id="PF13886">
    <property type="entry name" value="TM7S3_TM198"/>
    <property type="match status" value="1"/>
</dbReference>
<keyword evidence="4 5" id="KW-0472">Membrane</keyword>
<feature type="transmembrane region" description="Helical" evidence="5">
    <location>
        <begin position="62"/>
        <end position="82"/>
    </location>
</feature>
<dbReference type="InterPro" id="IPR025256">
    <property type="entry name" value="TM7S3/TM198-like_dom"/>
</dbReference>
<dbReference type="OrthoDB" id="102260at2759"/>
<evidence type="ECO:0000256" key="2">
    <source>
        <dbReference type="ARBA" id="ARBA00022692"/>
    </source>
</evidence>
<feature type="domain" description="TM7S3/TM198-like" evidence="7">
    <location>
        <begin position="94"/>
        <end position="271"/>
    </location>
</feature>
<dbReference type="InParanoid" id="A0A1X2HA99"/>
<comment type="subcellular location">
    <subcellularLocation>
        <location evidence="1">Membrane</location>
        <topology evidence="1">Multi-pass membrane protein</topology>
    </subcellularLocation>
</comment>
<dbReference type="OMA" id="WVMLANF"/>
<organism evidence="8 9">
    <name type="scientific">Syncephalastrum racemosum</name>
    <name type="common">Filamentous fungus</name>
    <dbReference type="NCBI Taxonomy" id="13706"/>
    <lineage>
        <taxon>Eukaryota</taxon>
        <taxon>Fungi</taxon>
        <taxon>Fungi incertae sedis</taxon>
        <taxon>Mucoromycota</taxon>
        <taxon>Mucoromycotina</taxon>
        <taxon>Mucoromycetes</taxon>
        <taxon>Mucorales</taxon>
        <taxon>Syncephalastraceae</taxon>
        <taxon>Syncephalastrum</taxon>
    </lineage>
</organism>
<reference evidence="8 9" key="1">
    <citation type="submission" date="2016-07" db="EMBL/GenBank/DDBJ databases">
        <title>Pervasive Adenine N6-methylation of Active Genes in Fungi.</title>
        <authorList>
            <consortium name="DOE Joint Genome Institute"/>
            <person name="Mondo S.J."/>
            <person name="Dannebaum R.O."/>
            <person name="Kuo R.C."/>
            <person name="Labutti K."/>
            <person name="Haridas S."/>
            <person name="Kuo A."/>
            <person name="Salamov A."/>
            <person name="Ahrendt S.R."/>
            <person name="Lipzen A."/>
            <person name="Sullivan W."/>
            <person name="Andreopoulos W.B."/>
            <person name="Clum A."/>
            <person name="Lindquist E."/>
            <person name="Daum C."/>
            <person name="Ramamoorthy G.K."/>
            <person name="Gryganskyi A."/>
            <person name="Culley D."/>
            <person name="Magnuson J.K."/>
            <person name="James T.Y."/>
            <person name="O'Malley M.A."/>
            <person name="Stajich J.E."/>
            <person name="Spatafora J.W."/>
            <person name="Visel A."/>
            <person name="Grigoriev I.V."/>
        </authorList>
    </citation>
    <scope>NUCLEOTIDE SEQUENCE [LARGE SCALE GENOMIC DNA]</scope>
    <source>
        <strain evidence="8 9">NRRL 2496</strain>
    </source>
</reference>
<feature type="transmembrane region" description="Helical" evidence="5">
    <location>
        <begin position="253"/>
        <end position="271"/>
    </location>
</feature>
<gene>
    <name evidence="8" type="ORF">BCR43DRAFT_493247</name>
</gene>
<comment type="caution">
    <text evidence="8">The sequence shown here is derived from an EMBL/GenBank/DDBJ whole genome shotgun (WGS) entry which is preliminary data.</text>
</comment>
<name>A0A1X2HA99_SYNRA</name>
<evidence type="ECO:0000256" key="4">
    <source>
        <dbReference type="ARBA" id="ARBA00023136"/>
    </source>
</evidence>
<dbReference type="STRING" id="13706.A0A1X2HA99"/>
<feature type="transmembrane region" description="Helical" evidence="5">
    <location>
        <begin position="150"/>
        <end position="168"/>
    </location>
</feature>
<evidence type="ECO:0000256" key="3">
    <source>
        <dbReference type="ARBA" id="ARBA00022989"/>
    </source>
</evidence>
<keyword evidence="3 5" id="KW-1133">Transmembrane helix</keyword>
<dbReference type="AlphaFoldDB" id="A0A1X2HA99"/>
<feature type="transmembrane region" description="Helical" evidence="5">
    <location>
        <begin position="127"/>
        <end position="145"/>
    </location>
</feature>
<evidence type="ECO:0000313" key="9">
    <source>
        <dbReference type="Proteomes" id="UP000242180"/>
    </source>
</evidence>
<proteinExistence type="predicted"/>
<feature type="transmembrane region" description="Helical" evidence="5">
    <location>
        <begin position="180"/>
        <end position="198"/>
    </location>
</feature>
<sequence length="320" mass="35437">MPGKLQLLSSICVFLAVLESLRNCFALAAPTPQSYDTSLPRAEPGVYYLPDSAIVLDDGYELSIQGVLGAIVLLLTALGLWCRSYYDWSMVASTSRFLVGFVVAGLTGWILLANFEPEGTYGTNRQTVYLVAPVVCGLLGGLVMFCTLHLYIILLGGLGGLAAGLWVLGWRDGLTVQSDWGRAVLLVLLVLVGFVLAAMDPFFHIVAAALTGAYVLMLGLDVFFHTGFTYCFTSTLDNNPYHDHTYHTNRETYIIQGSMIVAFFVGILIQMTGRHVIISQHDYYFGKPGERPFWPMYMQQPWGHWPFWSRRHPPPPGVVV</sequence>
<feature type="signal peptide" evidence="6">
    <location>
        <begin position="1"/>
        <end position="26"/>
    </location>
</feature>
<feature type="chain" id="PRO_5013208040" description="TM7S3/TM198-like domain-containing protein" evidence="6">
    <location>
        <begin position="27"/>
        <end position="320"/>
    </location>
</feature>
<keyword evidence="9" id="KW-1185">Reference proteome</keyword>
<feature type="transmembrane region" description="Helical" evidence="5">
    <location>
        <begin position="94"/>
        <end position="115"/>
    </location>
</feature>
<evidence type="ECO:0000313" key="8">
    <source>
        <dbReference type="EMBL" id="ORY95597.1"/>
    </source>
</evidence>
<keyword evidence="6" id="KW-0732">Signal</keyword>
<accession>A0A1X2HA99</accession>
<evidence type="ECO:0000256" key="1">
    <source>
        <dbReference type="ARBA" id="ARBA00004141"/>
    </source>
</evidence>